<dbReference type="NCBIfam" id="TIGR00414">
    <property type="entry name" value="serS"/>
    <property type="match status" value="1"/>
</dbReference>
<evidence type="ECO:0000256" key="14">
    <source>
        <dbReference type="NCBIfam" id="TIGR00414"/>
    </source>
</evidence>
<evidence type="ECO:0000256" key="7">
    <source>
        <dbReference type="ARBA" id="ARBA00022741"/>
    </source>
</evidence>
<evidence type="ECO:0000256" key="6">
    <source>
        <dbReference type="ARBA" id="ARBA00022598"/>
    </source>
</evidence>
<name>A0A1F4YCG3_9BACT</name>
<keyword evidence="6 18" id="KW-0436">Ligase</keyword>
<evidence type="ECO:0000256" key="11">
    <source>
        <dbReference type="ARBA" id="ARBA00039158"/>
    </source>
</evidence>
<comment type="catalytic activity">
    <reaction evidence="12">
        <text>tRNA(Sec) + L-serine + ATP = L-seryl-tRNA(Sec) + AMP + diphosphate + H(+)</text>
        <dbReference type="Rhea" id="RHEA:42580"/>
        <dbReference type="Rhea" id="RHEA-COMP:9742"/>
        <dbReference type="Rhea" id="RHEA-COMP:10128"/>
        <dbReference type="ChEBI" id="CHEBI:15378"/>
        <dbReference type="ChEBI" id="CHEBI:30616"/>
        <dbReference type="ChEBI" id="CHEBI:33019"/>
        <dbReference type="ChEBI" id="CHEBI:33384"/>
        <dbReference type="ChEBI" id="CHEBI:78442"/>
        <dbReference type="ChEBI" id="CHEBI:78533"/>
        <dbReference type="ChEBI" id="CHEBI:456215"/>
        <dbReference type="EC" id="6.1.1.11"/>
    </reaction>
</comment>
<keyword evidence="9" id="KW-0648">Protein biosynthesis</keyword>
<comment type="caution">
    <text evidence="18">The sequence shown here is derived from an EMBL/GenBank/DDBJ whole genome shotgun (WGS) entry which is preliminary data.</text>
</comment>
<evidence type="ECO:0000313" key="19">
    <source>
        <dbReference type="Proteomes" id="UP000178176"/>
    </source>
</evidence>
<dbReference type="GO" id="GO:0005737">
    <property type="term" value="C:cytoplasm"/>
    <property type="evidence" value="ECO:0007669"/>
    <property type="project" value="UniProtKB-SubCell"/>
</dbReference>
<dbReference type="InterPro" id="IPR045864">
    <property type="entry name" value="aa-tRNA-synth_II/BPL/LPL"/>
</dbReference>
<keyword evidence="8 16" id="KW-0067">ATP-binding</keyword>
<comment type="similarity">
    <text evidence="3">Belongs to the class-II aminoacyl-tRNA synthetase family. Type-1 seryl-tRNA synthetase subfamily.</text>
</comment>
<reference evidence="18 19" key="1">
    <citation type="journal article" date="2016" name="Nat. Commun.">
        <title>Thousands of microbial genomes shed light on interconnected biogeochemical processes in an aquifer system.</title>
        <authorList>
            <person name="Anantharaman K."/>
            <person name="Brown C.T."/>
            <person name="Hug L.A."/>
            <person name="Sharon I."/>
            <person name="Castelle C.J."/>
            <person name="Probst A.J."/>
            <person name="Thomas B.C."/>
            <person name="Singh A."/>
            <person name="Wilkins M.J."/>
            <person name="Karaoz U."/>
            <person name="Brodie E.L."/>
            <person name="Williams K.H."/>
            <person name="Hubbard S.S."/>
            <person name="Banfield J.F."/>
        </authorList>
    </citation>
    <scope>NUCLEOTIDE SEQUENCE [LARGE SCALE GENOMIC DNA]</scope>
</reference>
<evidence type="ECO:0000256" key="3">
    <source>
        <dbReference type="ARBA" id="ARBA00010728"/>
    </source>
</evidence>
<comment type="pathway">
    <text evidence="2">Aminoacyl-tRNA biosynthesis; selenocysteinyl-tRNA(Sec) biosynthesis; L-seryl-tRNA(Sec) from L-serine and tRNA(Sec): step 1/1.</text>
</comment>
<dbReference type="PANTHER" id="PTHR43697">
    <property type="entry name" value="SERYL-TRNA SYNTHETASE"/>
    <property type="match status" value="1"/>
</dbReference>
<dbReference type="Gene3D" id="3.30.930.10">
    <property type="entry name" value="Bira Bifunctional Protein, Domain 2"/>
    <property type="match status" value="1"/>
</dbReference>
<dbReference type="AlphaFoldDB" id="A0A1F4YCG3"/>
<dbReference type="GO" id="GO:0005524">
    <property type="term" value="F:ATP binding"/>
    <property type="evidence" value="ECO:0007669"/>
    <property type="project" value="UniProtKB-KW"/>
</dbReference>
<dbReference type="InterPro" id="IPR002314">
    <property type="entry name" value="aa-tRNA-synt_IIb"/>
</dbReference>
<feature type="binding site" evidence="16">
    <location>
        <begin position="291"/>
        <end position="294"/>
    </location>
    <ligand>
        <name>ATP</name>
        <dbReference type="ChEBI" id="CHEBI:30616"/>
    </ligand>
</feature>
<dbReference type="PRINTS" id="PR00981">
    <property type="entry name" value="TRNASYNTHSER"/>
</dbReference>
<dbReference type="Pfam" id="PF00587">
    <property type="entry name" value="tRNA-synt_2b"/>
    <property type="match status" value="1"/>
</dbReference>
<feature type="binding site" evidence="15">
    <location>
        <position position="298"/>
    </location>
    <ligand>
        <name>L-serine</name>
        <dbReference type="ChEBI" id="CHEBI:33384"/>
    </ligand>
</feature>
<dbReference type="PIRSF" id="PIRSF001529">
    <property type="entry name" value="Ser-tRNA-synth_IIa"/>
    <property type="match status" value="1"/>
</dbReference>
<keyword evidence="7" id="KW-0547">Nucleotide-binding</keyword>
<feature type="site" description="Important for serine binding" evidence="15">
    <location>
        <position position="398"/>
    </location>
</feature>
<feature type="binding site" evidence="16">
    <location>
        <begin position="363"/>
        <end position="366"/>
    </location>
    <ligand>
        <name>ATP</name>
        <dbReference type="ChEBI" id="CHEBI:30616"/>
    </ligand>
</feature>
<accession>A0A1F4YCG3</accession>
<organism evidence="18 19">
    <name type="scientific">Candidatus Amesbacteria bacterium RIFCSPHIGHO2_01_FULL_48_32b</name>
    <dbReference type="NCBI Taxonomy" id="1797253"/>
    <lineage>
        <taxon>Bacteria</taxon>
        <taxon>Candidatus Amesiibacteriota</taxon>
    </lineage>
</organism>
<feature type="domain" description="Aminoacyl-transfer RNA synthetases class-II family profile" evidence="17">
    <location>
        <begin position="147"/>
        <end position="423"/>
    </location>
</feature>
<keyword evidence="5" id="KW-0963">Cytoplasm</keyword>
<protein>
    <recommendedName>
        <fullName evidence="11 14">Serine--tRNA ligase</fullName>
        <ecNumber evidence="4 14">6.1.1.11</ecNumber>
    </recommendedName>
</protein>
<gene>
    <name evidence="18" type="ORF">A2876_03740</name>
</gene>
<evidence type="ECO:0000256" key="2">
    <source>
        <dbReference type="ARBA" id="ARBA00005045"/>
    </source>
</evidence>
<proteinExistence type="inferred from homology"/>
<dbReference type="GO" id="GO:0004828">
    <property type="term" value="F:serine-tRNA ligase activity"/>
    <property type="evidence" value="ECO:0007669"/>
    <property type="project" value="UniProtKB-UniRule"/>
</dbReference>
<dbReference type="Gene3D" id="1.10.287.40">
    <property type="entry name" value="Serine-tRNA synthetase, tRNA binding domain"/>
    <property type="match status" value="1"/>
</dbReference>
<evidence type="ECO:0000256" key="13">
    <source>
        <dbReference type="ARBA" id="ARBA00048823"/>
    </source>
</evidence>
<dbReference type="InterPro" id="IPR006195">
    <property type="entry name" value="aa-tRNA-synth_II"/>
</dbReference>
<dbReference type="SUPFAM" id="SSF46589">
    <property type="entry name" value="tRNA-binding arm"/>
    <property type="match status" value="1"/>
</dbReference>
<dbReference type="Pfam" id="PF02403">
    <property type="entry name" value="Seryl_tRNA_N"/>
    <property type="match status" value="1"/>
</dbReference>
<keyword evidence="10" id="KW-0030">Aminoacyl-tRNA synthetase</keyword>
<dbReference type="InterPro" id="IPR042103">
    <property type="entry name" value="SerRS_1_N_sf"/>
</dbReference>
<feature type="binding site" evidence="16">
    <location>
        <begin position="275"/>
        <end position="277"/>
    </location>
    <ligand>
        <name>ATP</name>
        <dbReference type="ChEBI" id="CHEBI:30616"/>
    </ligand>
</feature>
<evidence type="ECO:0000259" key="17">
    <source>
        <dbReference type="PROSITE" id="PS50862"/>
    </source>
</evidence>
<dbReference type="SUPFAM" id="SSF55681">
    <property type="entry name" value="Class II aaRS and biotin synthetases"/>
    <property type="match status" value="1"/>
</dbReference>
<dbReference type="PANTHER" id="PTHR43697:SF1">
    <property type="entry name" value="SERINE--TRNA LIGASE"/>
    <property type="match status" value="1"/>
</dbReference>
<sequence>MLDTKFVREKPDEVQKNVDFRGGKVTVKEVLEADSTHRALIQKAENLRAERNKVSSTKPSPEEISRMRALRDELKKVEAELTNSEKTFMGKLARLPNMSSSDMPEGNGDPDHVELAVWLPNEGYLPKSKLGKGLNSAQYMPKKTGLHHVDLGKKLDIIDTEQSALTSGSRFTYMKGDAALLQFALFELLKNKLIAEGFEPMIVPVLVREEVLFGTSHFPEGRDQVYEIETHNVENQQRLFLVGSSEPPLFAYYMNKTLKEENLPKKFFAYTQCFRSEVGSWGKDVRGIKRVHQFDKLEIDALTTEEGSREMMEYLRGINEWLMQKLKLPYRVINKSSRDCGYNATYLQYDLEGWLPTQGEFIELGSNTDAWDYQARRMNIRYLSKDKQKKLAHTVNDTGIPMGRMIITILDNYQNPDGSVTVPEVLRPYLGKDKIVPKNG</sequence>
<evidence type="ECO:0000256" key="12">
    <source>
        <dbReference type="ARBA" id="ARBA00047929"/>
    </source>
</evidence>
<evidence type="ECO:0000313" key="18">
    <source>
        <dbReference type="EMBL" id="OGC91639.1"/>
    </source>
</evidence>
<comment type="subcellular location">
    <subcellularLocation>
        <location evidence="1">Cytoplasm</location>
    </subcellularLocation>
</comment>
<comment type="catalytic activity">
    <reaction evidence="13">
        <text>tRNA(Ser) + L-serine + ATP = L-seryl-tRNA(Ser) + AMP + diphosphate + H(+)</text>
        <dbReference type="Rhea" id="RHEA:12292"/>
        <dbReference type="Rhea" id="RHEA-COMP:9669"/>
        <dbReference type="Rhea" id="RHEA-COMP:9703"/>
        <dbReference type="ChEBI" id="CHEBI:15378"/>
        <dbReference type="ChEBI" id="CHEBI:30616"/>
        <dbReference type="ChEBI" id="CHEBI:33019"/>
        <dbReference type="ChEBI" id="CHEBI:33384"/>
        <dbReference type="ChEBI" id="CHEBI:78442"/>
        <dbReference type="ChEBI" id="CHEBI:78533"/>
        <dbReference type="ChEBI" id="CHEBI:456215"/>
        <dbReference type="EC" id="6.1.1.11"/>
    </reaction>
</comment>
<dbReference type="Proteomes" id="UP000178176">
    <property type="component" value="Unassembled WGS sequence"/>
</dbReference>
<dbReference type="PROSITE" id="PS50862">
    <property type="entry name" value="AA_TRNA_LIGASE_II"/>
    <property type="match status" value="1"/>
</dbReference>
<evidence type="ECO:0000256" key="5">
    <source>
        <dbReference type="ARBA" id="ARBA00022490"/>
    </source>
</evidence>
<evidence type="ECO:0000256" key="1">
    <source>
        <dbReference type="ARBA" id="ARBA00004496"/>
    </source>
</evidence>
<evidence type="ECO:0000256" key="8">
    <source>
        <dbReference type="ARBA" id="ARBA00022840"/>
    </source>
</evidence>
<dbReference type="InterPro" id="IPR002317">
    <property type="entry name" value="Ser-tRNA-ligase_type_1"/>
</dbReference>
<dbReference type="GO" id="GO:0006434">
    <property type="term" value="P:seryl-tRNA aminoacylation"/>
    <property type="evidence" value="ECO:0007669"/>
    <property type="project" value="UniProtKB-UniRule"/>
</dbReference>
<dbReference type="EMBL" id="MEXH01000032">
    <property type="protein sequence ID" value="OGC91639.1"/>
    <property type="molecule type" value="Genomic_DNA"/>
</dbReference>
<feature type="binding site" evidence="15">
    <location>
        <position position="396"/>
    </location>
    <ligand>
        <name>L-serine</name>
        <dbReference type="ChEBI" id="CHEBI:33384"/>
    </ligand>
</feature>
<dbReference type="InterPro" id="IPR010978">
    <property type="entry name" value="tRNA-bd_arm"/>
</dbReference>
<evidence type="ECO:0000256" key="15">
    <source>
        <dbReference type="PIRSR" id="PIRSR001529-1"/>
    </source>
</evidence>
<evidence type="ECO:0000256" key="9">
    <source>
        <dbReference type="ARBA" id="ARBA00022917"/>
    </source>
</evidence>
<evidence type="ECO:0000256" key="10">
    <source>
        <dbReference type="ARBA" id="ARBA00023146"/>
    </source>
</evidence>
<dbReference type="EC" id="6.1.1.11" evidence="4 14"/>
<evidence type="ECO:0000256" key="4">
    <source>
        <dbReference type="ARBA" id="ARBA00012840"/>
    </source>
</evidence>
<evidence type="ECO:0000256" key="16">
    <source>
        <dbReference type="PIRSR" id="PIRSR001529-2"/>
    </source>
</evidence>
<feature type="binding site" evidence="15">
    <location>
        <position position="275"/>
    </location>
    <ligand>
        <name>L-serine</name>
        <dbReference type="ChEBI" id="CHEBI:33384"/>
    </ligand>
</feature>
<dbReference type="InterPro" id="IPR015866">
    <property type="entry name" value="Ser-tRNA-synth_1_N"/>
</dbReference>